<feature type="region of interest" description="Disordered" evidence="1">
    <location>
        <begin position="33"/>
        <end position="63"/>
    </location>
</feature>
<evidence type="ECO:0000313" key="2">
    <source>
        <dbReference type="EMBL" id="RLV77399.1"/>
    </source>
</evidence>
<dbReference type="AlphaFoldDB" id="A0A3L8RCD5"/>
<reference evidence="2 3" key="1">
    <citation type="journal article" date="2018" name="J. Biol. Chem.">
        <title>Discovery of the actinoplanic acid pathway in Streptomyces rapamycinicus reveals a genetically conserved synergism with rapamycin.</title>
        <authorList>
            <person name="Mrak P."/>
            <person name="Krastel P."/>
            <person name="Pivk Lukancic P."/>
            <person name="Tao J."/>
            <person name="Pistorius D."/>
            <person name="Moore C.M."/>
        </authorList>
    </citation>
    <scope>NUCLEOTIDE SEQUENCE [LARGE SCALE GENOMIC DNA]</scope>
    <source>
        <strain evidence="2 3">NRRL 5491</strain>
    </source>
</reference>
<dbReference type="EMBL" id="QYCY01000001">
    <property type="protein sequence ID" value="RLV77399.1"/>
    <property type="molecule type" value="Genomic_DNA"/>
</dbReference>
<sequence length="84" mass="9710">MRADETVGRVYRRCGCRDEQRRQLGAHCPQLISEPWRVPNGTRTRPSGSSAEPSSPLEGSYPCMAQWPFARDDRRDHPWRIATR</sequence>
<proteinExistence type="predicted"/>
<comment type="caution">
    <text evidence="2">The sequence shown here is derived from an EMBL/GenBank/DDBJ whole genome shotgun (WGS) entry which is preliminary data.</text>
</comment>
<gene>
    <name evidence="2" type="ORF">D3C57_103480</name>
</gene>
<protein>
    <submittedName>
        <fullName evidence="2">Uncharacterized protein</fullName>
    </submittedName>
</protein>
<feature type="compositionally biased region" description="Polar residues" evidence="1">
    <location>
        <begin position="41"/>
        <end position="53"/>
    </location>
</feature>
<dbReference type="Proteomes" id="UP000281594">
    <property type="component" value="Unassembled WGS sequence"/>
</dbReference>
<name>A0A3L8RCD5_STRRN</name>
<organism evidence="2 3">
    <name type="scientific">Streptomyces rapamycinicus (strain ATCC 29253 / DSM 41530 / NRRL 5491 / AYB-994)</name>
    <name type="common">Streptomyces hygroscopicus (strain ATCC 29253)</name>
    <dbReference type="NCBI Taxonomy" id="1343740"/>
    <lineage>
        <taxon>Bacteria</taxon>
        <taxon>Bacillati</taxon>
        <taxon>Actinomycetota</taxon>
        <taxon>Actinomycetes</taxon>
        <taxon>Kitasatosporales</taxon>
        <taxon>Streptomycetaceae</taxon>
        <taxon>Streptomyces</taxon>
        <taxon>Streptomyces violaceusniger group</taxon>
    </lineage>
</organism>
<dbReference type="RefSeq" id="WP_148717749.1">
    <property type="nucleotide sequence ID" value="NC_022785.1"/>
</dbReference>
<evidence type="ECO:0000256" key="1">
    <source>
        <dbReference type="SAM" id="MobiDB-lite"/>
    </source>
</evidence>
<accession>A0A3L8RCD5</accession>
<evidence type="ECO:0000313" key="3">
    <source>
        <dbReference type="Proteomes" id="UP000281594"/>
    </source>
</evidence>